<gene>
    <name evidence="1" type="ORF">BDZ31_002860</name>
</gene>
<dbReference type="InterPro" id="IPR008000">
    <property type="entry name" value="Rham/fucose_mutarotase"/>
</dbReference>
<accession>A0A840IGA0</accession>
<dbReference type="GO" id="GO:0019301">
    <property type="term" value="P:rhamnose catabolic process"/>
    <property type="evidence" value="ECO:0007669"/>
    <property type="project" value="TreeGrafter"/>
</dbReference>
<dbReference type="PANTHER" id="PTHR34389:SF2">
    <property type="entry name" value="L-RHAMNOSE MUTAROTASE"/>
    <property type="match status" value="1"/>
</dbReference>
<comment type="caution">
    <text evidence="1">The sequence shown here is derived from an EMBL/GenBank/DDBJ whole genome shotgun (WGS) entry which is preliminary data.</text>
</comment>
<dbReference type="Proteomes" id="UP000585272">
    <property type="component" value="Unassembled WGS sequence"/>
</dbReference>
<evidence type="ECO:0000313" key="2">
    <source>
        <dbReference type="Proteomes" id="UP000585272"/>
    </source>
</evidence>
<dbReference type="InterPro" id="IPR011008">
    <property type="entry name" value="Dimeric_a/b-barrel"/>
</dbReference>
<name>A0A840IGA0_9ACTN</name>
<dbReference type="GO" id="GO:0062192">
    <property type="term" value="F:L-rhamnose mutarotase activity"/>
    <property type="evidence" value="ECO:0007669"/>
    <property type="project" value="UniProtKB-EC"/>
</dbReference>
<dbReference type="RefSeq" id="WP_183342993.1">
    <property type="nucleotide sequence ID" value="NZ_JACHNU010000003.1"/>
</dbReference>
<reference evidence="1 2" key="1">
    <citation type="submission" date="2020-08" db="EMBL/GenBank/DDBJ databases">
        <title>Genomic Encyclopedia of Archaeal and Bacterial Type Strains, Phase II (KMG-II): from individual species to whole genera.</title>
        <authorList>
            <person name="Goeker M."/>
        </authorList>
    </citation>
    <scope>NUCLEOTIDE SEQUENCE [LARGE SCALE GENOMIC DNA]</scope>
    <source>
        <strain evidence="1 2">DSM 23288</strain>
    </source>
</reference>
<organism evidence="1 2">
    <name type="scientific">Conexibacter arvalis</name>
    <dbReference type="NCBI Taxonomy" id="912552"/>
    <lineage>
        <taxon>Bacteria</taxon>
        <taxon>Bacillati</taxon>
        <taxon>Actinomycetota</taxon>
        <taxon>Thermoleophilia</taxon>
        <taxon>Solirubrobacterales</taxon>
        <taxon>Conexibacteraceae</taxon>
        <taxon>Conexibacter</taxon>
    </lineage>
</organism>
<evidence type="ECO:0000313" key="1">
    <source>
        <dbReference type="EMBL" id="MBB4663271.1"/>
    </source>
</evidence>
<dbReference type="EC" id="5.1.3.32" evidence="1"/>
<keyword evidence="2" id="KW-1185">Reference proteome</keyword>
<dbReference type="PANTHER" id="PTHR34389">
    <property type="entry name" value="L-RHAMNOSE MUTAROTASE"/>
    <property type="match status" value="1"/>
</dbReference>
<dbReference type="EMBL" id="JACHNU010000003">
    <property type="protein sequence ID" value="MBB4663271.1"/>
    <property type="molecule type" value="Genomic_DNA"/>
</dbReference>
<dbReference type="AlphaFoldDB" id="A0A840IGA0"/>
<dbReference type="Pfam" id="PF05336">
    <property type="entry name" value="rhaM"/>
    <property type="match status" value="1"/>
</dbReference>
<protein>
    <submittedName>
        <fullName evidence="1">L-rhamnose mutarotase</fullName>
        <ecNumber evidence="1">5.1.3.32</ecNumber>
    </submittedName>
</protein>
<keyword evidence="1" id="KW-0413">Isomerase</keyword>
<dbReference type="Gene3D" id="3.30.70.100">
    <property type="match status" value="1"/>
</dbReference>
<dbReference type="SUPFAM" id="SSF54909">
    <property type="entry name" value="Dimeric alpha+beta barrel"/>
    <property type="match status" value="1"/>
</dbReference>
<proteinExistence type="predicted"/>
<sequence>MERCCFTFTLRPGMEEEYRRRHDEIWPEMVSALKASGISNYTLFRRGREVYAYAECEPDAATAFGRMGETDVNRRWSEWFEDVIEQLSGDDGELRWAEQVWHLD</sequence>